<proteinExistence type="predicted"/>
<gene>
    <name evidence="2" type="ORF">N657DRAFT_684068</name>
</gene>
<accession>A0AAN6TSF1</accession>
<dbReference type="GeneID" id="87833406"/>
<sequence length="104" mass="11781">MAPGMHQSPAKLTADLGSVIDLAEYDADDEADDHDNQRWEPLAVGTDDEKDARIKEMKESLSAEALCDGFLPGESATYINYTRGLAFDDKPYYFYLGRLFHRRF</sequence>
<dbReference type="Proteomes" id="UP001302602">
    <property type="component" value="Unassembled WGS sequence"/>
</dbReference>
<evidence type="ECO:0000313" key="3">
    <source>
        <dbReference type="Proteomes" id="UP001302602"/>
    </source>
</evidence>
<comment type="caution">
    <text evidence="2">The sequence shown here is derived from an EMBL/GenBank/DDBJ whole genome shotgun (WGS) entry which is preliminary data.</text>
</comment>
<name>A0AAN6TSF1_9PEZI</name>
<dbReference type="EMBL" id="MU853243">
    <property type="protein sequence ID" value="KAK4119897.1"/>
    <property type="molecule type" value="Genomic_DNA"/>
</dbReference>
<evidence type="ECO:0000313" key="2">
    <source>
        <dbReference type="EMBL" id="KAK4119897.1"/>
    </source>
</evidence>
<dbReference type="AlphaFoldDB" id="A0AAN6TSF1"/>
<dbReference type="RefSeq" id="XP_062643670.1">
    <property type="nucleotide sequence ID" value="XM_062796638.1"/>
</dbReference>
<evidence type="ECO:0000256" key="1">
    <source>
        <dbReference type="SAM" id="MobiDB-lite"/>
    </source>
</evidence>
<reference evidence="2" key="2">
    <citation type="submission" date="2023-05" db="EMBL/GenBank/DDBJ databases">
        <authorList>
            <consortium name="Lawrence Berkeley National Laboratory"/>
            <person name="Steindorff A."/>
            <person name="Hensen N."/>
            <person name="Bonometti L."/>
            <person name="Westerberg I."/>
            <person name="Brannstrom I.O."/>
            <person name="Guillou S."/>
            <person name="Cros-Aarteil S."/>
            <person name="Calhoun S."/>
            <person name="Haridas S."/>
            <person name="Kuo A."/>
            <person name="Mondo S."/>
            <person name="Pangilinan J."/>
            <person name="Riley R."/>
            <person name="Labutti K."/>
            <person name="Andreopoulos B."/>
            <person name="Lipzen A."/>
            <person name="Chen C."/>
            <person name="Yanf M."/>
            <person name="Daum C."/>
            <person name="Ng V."/>
            <person name="Clum A."/>
            <person name="Ohm R."/>
            <person name="Martin F."/>
            <person name="Silar P."/>
            <person name="Natvig D."/>
            <person name="Lalanne C."/>
            <person name="Gautier V."/>
            <person name="Ament-Velasquez S.L."/>
            <person name="Kruys A."/>
            <person name="Hutchinson M.I."/>
            <person name="Powell A.J."/>
            <person name="Barry K."/>
            <person name="Miller A.N."/>
            <person name="Grigoriev I.V."/>
            <person name="Debuchy R."/>
            <person name="Gladieux P."/>
            <person name="Thoren M.H."/>
            <person name="Johannesson H."/>
        </authorList>
    </citation>
    <scope>NUCLEOTIDE SEQUENCE</scope>
    <source>
        <strain evidence="2">CBS 731.68</strain>
    </source>
</reference>
<dbReference type="Gene3D" id="1.10.510.10">
    <property type="entry name" value="Transferase(Phosphotransferase) domain 1"/>
    <property type="match status" value="1"/>
</dbReference>
<protein>
    <submittedName>
        <fullName evidence="2">Uncharacterized protein</fullName>
    </submittedName>
</protein>
<reference evidence="2" key="1">
    <citation type="journal article" date="2023" name="Mol. Phylogenet. Evol.">
        <title>Genome-scale phylogeny and comparative genomics of the fungal order Sordariales.</title>
        <authorList>
            <person name="Hensen N."/>
            <person name="Bonometti L."/>
            <person name="Westerberg I."/>
            <person name="Brannstrom I.O."/>
            <person name="Guillou S."/>
            <person name="Cros-Aarteil S."/>
            <person name="Calhoun S."/>
            <person name="Haridas S."/>
            <person name="Kuo A."/>
            <person name="Mondo S."/>
            <person name="Pangilinan J."/>
            <person name="Riley R."/>
            <person name="LaButti K."/>
            <person name="Andreopoulos B."/>
            <person name="Lipzen A."/>
            <person name="Chen C."/>
            <person name="Yan M."/>
            <person name="Daum C."/>
            <person name="Ng V."/>
            <person name="Clum A."/>
            <person name="Steindorff A."/>
            <person name="Ohm R.A."/>
            <person name="Martin F."/>
            <person name="Silar P."/>
            <person name="Natvig D.O."/>
            <person name="Lalanne C."/>
            <person name="Gautier V."/>
            <person name="Ament-Velasquez S.L."/>
            <person name="Kruys A."/>
            <person name="Hutchinson M.I."/>
            <person name="Powell A.J."/>
            <person name="Barry K."/>
            <person name="Miller A.N."/>
            <person name="Grigoriev I.V."/>
            <person name="Debuchy R."/>
            <person name="Gladieux P."/>
            <person name="Hiltunen Thoren M."/>
            <person name="Johannesson H."/>
        </authorList>
    </citation>
    <scope>NUCLEOTIDE SEQUENCE</scope>
    <source>
        <strain evidence="2">CBS 731.68</strain>
    </source>
</reference>
<organism evidence="2 3">
    <name type="scientific">Parathielavia appendiculata</name>
    <dbReference type="NCBI Taxonomy" id="2587402"/>
    <lineage>
        <taxon>Eukaryota</taxon>
        <taxon>Fungi</taxon>
        <taxon>Dikarya</taxon>
        <taxon>Ascomycota</taxon>
        <taxon>Pezizomycotina</taxon>
        <taxon>Sordariomycetes</taxon>
        <taxon>Sordariomycetidae</taxon>
        <taxon>Sordariales</taxon>
        <taxon>Chaetomiaceae</taxon>
        <taxon>Parathielavia</taxon>
    </lineage>
</organism>
<feature type="region of interest" description="Disordered" evidence="1">
    <location>
        <begin position="27"/>
        <end position="47"/>
    </location>
</feature>
<keyword evidence="3" id="KW-1185">Reference proteome</keyword>